<dbReference type="EMBL" id="WJJP01000016">
    <property type="protein sequence ID" value="MBD3323060.1"/>
    <property type="molecule type" value="Genomic_DNA"/>
</dbReference>
<dbReference type="GO" id="GO:0016209">
    <property type="term" value="F:antioxidant activity"/>
    <property type="evidence" value="ECO:0007669"/>
    <property type="project" value="InterPro"/>
</dbReference>
<evidence type="ECO:0000313" key="2">
    <source>
        <dbReference type="EMBL" id="MBD3323060.1"/>
    </source>
</evidence>
<name>A0A9D5JRS0_9BACT</name>
<organism evidence="2 3">
    <name type="scientific">candidate division KSB3 bacterium</name>
    <dbReference type="NCBI Taxonomy" id="2044937"/>
    <lineage>
        <taxon>Bacteria</taxon>
        <taxon>candidate division KSB3</taxon>
    </lineage>
</organism>
<protein>
    <submittedName>
        <fullName evidence="2">Redoxin domain-containing protein</fullName>
    </submittedName>
</protein>
<dbReference type="Gene3D" id="3.40.30.10">
    <property type="entry name" value="Glutaredoxin"/>
    <property type="match status" value="1"/>
</dbReference>
<proteinExistence type="predicted"/>
<evidence type="ECO:0000259" key="1">
    <source>
        <dbReference type="Pfam" id="PF00578"/>
    </source>
</evidence>
<evidence type="ECO:0000313" key="3">
    <source>
        <dbReference type="Proteomes" id="UP000649604"/>
    </source>
</evidence>
<dbReference type="Proteomes" id="UP000649604">
    <property type="component" value="Unassembled WGS sequence"/>
</dbReference>
<gene>
    <name evidence="2" type="ORF">GF339_00660</name>
</gene>
<dbReference type="InterPro" id="IPR036249">
    <property type="entry name" value="Thioredoxin-like_sf"/>
</dbReference>
<dbReference type="InterPro" id="IPR000866">
    <property type="entry name" value="AhpC/TSA"/>
</dbReference>
<dbReference type="SUPFAM" id="SSF52833">
    <property type="entry name" value="Thioredoxin-like"/>
    <property type="match status" value="1"/>
</dbReference>
<dbReference type="Pfam" id="PF00578">
    <property type="entry name" value="AhpC-TSA"/>
    <property type="match status" value="1"/>
</dbReference>
<feature type="domain" description="Alkyl hydroperoxide reductase subunit C/ Thiol specific antioxidant" evidence="1">
    <location>
        <begin position="7"/>
        <end position="80"/>
    </location>
</feature>
<dbReference type="GO" id="GO:0016491">
    <property type="term" value="F:oxidoreductase activity"/>
    <property type="evidence" value="ECO:0007669"/>
    <property type="project" value="InterPro"/>
</dbReference>
<reference evidence="2" key="1">
    <citation type="submission" date="2019-11" db="EMBL/GenBank/DDBJ databases">
        <title>Microbial mats filling the niche in hypersaline microbial mats.</title>
        <authorList>
            <person name="Wong H.L."/>
            <person name="Macleod F.I."/>
            <person name="White R.A. III"/>
            <person name="Burns B.P."/>
        </authorList>
    </citation>
    <scope>NUCLEOTIDE SEQUENCE</scope>
    <source>
        <strain evidence="2">Rbin_158</strain>
    </source>
</reference>
<comment type="caution">
    <text evidence="2">The sequence shown here is derived from an EMBL/GenBank/DDBJ whole genome shotgun (WGS) entry which is preliminary data.</text>
</comment>
<sequence>MKQIVDLQSDNAFQALDVALVSITFDSQQELARAAKEYGITTPLLTDTNKQVSKDYDVLQWATHSGEPSHTFVLVNTQGIAAWIRDYGSPQKPDSVMYVPVDELTKYIKARLALSGR</sequence>
<dbReference type="AlphaFoldDB" id="A0A9D5JRS0"/>
<accession>A0A9D5JRS0</accession>